<protein>
    <submittedName>
        <fullName evidence="7">Agamous-like MADS-box protein AGL19</fullName>
    </submittedName>
</protein>
<evidence type="ECO:0000256" key="2">
    <source>
        <dbReference type="ARBA" id="ARBA00023015"/>
    </source>
</evidence>
<dbReference type="InterPro" id="IPR050142">
    <property type="entry name" value="MADS-box/MEF2_TF"/>
</dbReference>
<evidence type="ECO:0000259" key="6">
    <source>
        <dbReference type="PROSITE" id="PS50066"/>
    </source>
</evidence>
<dbReference type="PANTHER" id="PTHR48019">
    <property type="entry name" value="SERUM RESPONSE FACTOR HOMOLOG"/>
    <property type="match status" value="1"/>
</dbReference>
<dbReference type="SUPFAM" id="SSF55455">
    <property type="entry name" value="SRF-like"/>
    <property type="match status" value="1"/>
</dbReference>
<evidence type="ECO:0000256" key="1">
    <source>
        <dbReference type="ARBA" id="ARBA00004123"/>
    </source>
</evidence>
<dbReference type="OrthoDB" id="601557at2759"/>
<proteinExistence type="predicted"/>
<dbReference type="AlphaFoldDB" id="A0A7J7C3D0"/>
<gene>
    <name evidence="7" type="ORF">HS088_TW21G00411</name>
</gene>
<evidence type="ECO:0000313" key="7">
    <source>
        <dbReference type="EMBL" id="KAF5728266.1"/>
    </source>
</evidence>
<evidence type="ECO:0000256" key="3">
    <source>
        <dbReference type="ARBA" id="ARBA00023125"/>
    </source>
</evidence>
<dbReference type="GO" id="GO:0000987">
    <property type="term" value="F:cis-regulatory region sequence-specific DNA binding"/>
    <property type="evidence" value="ECO:0007669"/>
    <property type="project" value="InterPro"/>
</dbReference>
<dbReference type="InterPro" id="IPR033897">
    <property type="entry name" value="SRF-like_MADS-box"/>
</dbReference>
<dbReference type="Proteomes" id="UP000593562">
    <property type="component" value="Unassembled WGS sequence"/>
</dbReference>
<dbReference type="Gene3D" id="3.40.1810.10">
    <property type="entry name" value="Transcription factor, MADS-box"/>
    <property type="match status" value="1"/>
</dbReference>
<reference evidence="7 8" key="1">
    <citation type="journal article" date="2020" name="Nat. Commun.">
        <title>Genome of Tripterygium wilfordii and identification of cytochrome P450 involved in triptolide biosynthesis.</title>
        <authorList>
            <person name="Tu L."/>
            <person name="Su P."/>
            <person name="Zhang Z."/>
            <person name="Gao L."/>
            <person name="Wang J."/>
            <person name="Hu T."/>
            <person name="Zhou J."/>
            <person name="Zhang Y."/>
            <person name="Zhao Y."/>
            <person name="Liu Y."/>
            <person name="Song Y."/>
            <person name="Tong Y."/>
            <person name="Lu Y."/>
            <person name="Yang J."/>
            <person name="Xu C."/>
            <person name="Jia M."/>
            <person name="Peters R.J."/>
            <person name="Huang L."/>
            <person name="Gao W."/>
        </authorList>
    </citation>
    <scope>NUCLEOTIDE SEQUENCE [LARGE SCALE GENOMIC DNA]</scope>
    <source>
        <strain evidence="8">cv. XIE 37</strain>
        <tissue evidence="7">Leaf</tissue>
    </source>
</reference>
<dbReference type="GO" id="GO:0005634">
    <property type="term" value="C:nucleus"/>
    <property type="evidence" value="ECO:0007669"/>
    <property type="project" value="UniProtKB-SubCell"/>
</dbReference>
<organism evidence="7 8">
    <name type="scientific">Tripterygium wilfordii</name>
    <name type="common">Thunder God vine</name>
    <dbReference type="NCBI Taxonomy" id="458696"/>
    <lineage>
        <taxon>Eukaryota</taxon>
        <taxon>Viridiplantae</taxon>
        <taxon>Streptophyta</taxon>
        <taxon>Embryophyta</taxon>
        <taxon>Tracheophyta</taxon>
        <taxon>Spermatophyta</taxon>
        <taxon>Magnoliopsida</taxon>
        <taxon>eudicotyledons</taxon>
        <taxon>Gunneridae</taxon>
        <taxon>Pentapetalae</taxon>
        <taxon>rosids</taxon>
        <taxon>fabids</taxon>
        <taxon>Celastrales</taxon>
        <taxon>Celastraceae</taxon>
        <taxon>Tripterygium</taxon>
    </lineage>
</organism>
<dbReference type="Pfam" id="PF00319">
    <property type="entry name" value="SRF-TF"/>
    <property type="match status" value="1"/>
</dbReference>
<dbReference type="CDD" id="cd00266">
    <property type="entry name" value="MADS_SRF_like"/>
    <property type="match status" value="1"/>
</dbReference>
<dbReference type="GO" id="GO:0046983">
    <property type="term" value="F:protein dimerization activity"/>
    <property type="evidence" value="ECO:0007669"/>
    <property type="project" value="InterPro"/>
</dbReference>
<evidence type="ECO:0000256" key="5">
    <source>
        <dbReference type="ARBA" id="ARBA00023242"/>
    </source>
</evidence>
<keyword evidence="4" id="KW-0804">Transcription</keyword>
<dbReference type="FunCoup" id="A0A7J7C3D0">
    <property type="interactions" value="42"/>
</dbReference>
<dbReference type="PROSITE" id="PS50066">
    <property type="entry name" value="MADS_BOX_2"/>
    <property type="match status" value="1"/>
</dbReference>
<dbReference type="InterPro" id="IPR036879">
    <property type="entry name" value="TF_MADSbox_sf"/>
</dbReference>
<comment type="subcellular location">
    <subcellularLocation>
        <location evidence="1">Nucleus</location>
    </subcellularLocation>
</comment>
<keyword evidence="8" id="KW-1185">Reference proteome</keyword>
<dbReference type="PRINTS" id="PR00404">
    <property type="entry name" value="MADSDOMAIN"/>
</dbReference>
<dbReference type="InParanoid" id="A0A7J7C3D0"/>
<dbReference type="EMBL" id="JAAARO010000021">
    <property type="protein sequence ID" value="KAF5728266.1"/>
    <property type="molecule type" value="Genomic_DNA"/>
</dbReference>
<dbReference type="SMART" id="SM00432">
    <property type="entry name" value="MADS"/>
    <property type="match status" value="1"/>
</dbReference>
<name>A0A7J7C3D0_TRIWF</name>
<keyword evidence="5" id="KW-0539">Nucleus</keyword>
<sequence>MGRGKLSMELIKKEKTRMVTYQKRKKGLMKKAYEFSTLCNVDACVIVLGPKLNDAASPEVETWPKNSDQVRAIIKKYRSSEIPNIRRKKTQHLSDFFAVRKIKVEKEIEALRKENMEAMFTRWDARLEHWSPEKLRVLGAEFEAKLAAANERYLVFKIEEDLANQQHQMNLVKQQLQKAMELDALQKQQQQQQNISYVKPLFNMSIPAFYNPIDQAALLRLPFGFPNNHNNSTMMMMPTKGEDIPHFHGNTSTGFIPFTPLTASSAYYDPTIENMMFNNPRPLSVSDYCPAPHPMQFYGQNLMSVPNAACPQMQAPQFSDFHILNEHGMDNRRNNF</sequence>
<dbReference type="GO" id="GO:0045944">
    <property type="term" value="P:positive regulation of transcription by RNA polymerase II"/>
    <property type="evidence" value="ECO:0007669"/>
    <property type="project" value="InterPro"/>
</dbReference>
<evidence type="ECO:0000256" key="4">
    <source>
        <dbReference type="ARBA" id="ARBA00023163"/>
    </source>
</evidence>
<dbReference type="GO" id="GO:0000981">
    <property type="term" value="F:DNA-binding transcription factor activity, RNA polymerase II-specific"/>
    <property type="evidence" value="ECO:0007669"/>
    <property type="project" value="InterPro"/>
</dbReference>
<keyword evidence="3" id="KW-0238">DNA-binding</keyword>
<accession>A0A7J7C3D0</accession>
<keyword evidence="2" id="KW-0805">Transcription regulation</keyword>
<evidence type="ECO:0000313" key="8">
    <source>
        <dbReference type="Proteomes" id="UP000593562"/>
    </source>
</evidence>
<dbReference type="InterPro" id="IPR002100">
    <property type="entry name" value="TF_MADSbox"/>
</dbReference>
<feature type="domain" description="MADS-box" evidence="6">
    <location>
        <begin position="1"/>
        <end position="51"/>
    </location>
</feature>
<comment type="caution">
    <text evidence="7">The sequence shown here is derived from an EMBL/GenBank/DDBJ whole genome shotgun (WGS) entry which is preliminary data.</text>
</comment>